<gene>
    <name evidence="1" type="ORF">HPB49_009294</name>
</gene>
<proteinExistence type="predicted"/>
<keyword evidence="2" id="KW-1185">Reference proteome</keyword>
<comment type="caution">
    <text evidence="1">The sequence shown here is derived from an EMBL/GenBank/DDBJ whole genome shotgun (WGS) entry which is preliminary data.</text>
</comment>
<evidence type="ECO:0000313" key="1">
    <source>
        <dbReference type="EMBL" id="KAH7941016.1"/>
    </source>
</evidence>
<dbReference type="Proteomes" id="UP000821865">
    <property type="component" value="Chromosome 7"/>
</dbReference>
<organism evidence="1 2">
    <name type="scientific">Dermacentor silvarum</name>
    <name type="common">Tick</name>
    <dbReference type="NCBI Taxonomy" id="543639"/>
    <lineage>
        <taxon>Eukaryota</taxon>
        <taxon>Metazoa</taxon>
        <taxon>Ecdysozoa</taxon>
        <taxon>Arthropoda</taxon>
        <taxon>Chelicerata</taxon>
        <taxon>Arachnida</taxon>
        <taxon>Acari</taxon>
        <taxon>Parasitiformes</taxon>
        <taxon>Ixodida</taxon>
        <taxon>Ixodoidea</taxon>
        <taxon>Ixodidae</taxon>
        <taxon>Rhipicephalinae</taxon>
        <taxon>Dermacentor</taxon>
    </lineage>
</organism>
<name>A0ACB8CEB0_DERSI</name>
<reference evidence="1" key="1">
    <citation type="submission" date="2020-05" db="EMBL/GenBank/DDBJ databases">
        <title>Large-scale comparative analyses of tick genomes elucidate their genetic diversity and vector capacities.</title>
        <authorList>
            <person name="Jia N."/>
            <person name="Wang J."/>
            <person name="Shi W."/>
            <person name="Du L."/>
            <person name="Sun Y."/>
            <person name="Zhan W."/>
            <person name="Jiang J."/>
            <person name="Wang Q."/>
            <person name="Zhang B."/>
            <person name="Ji P."/>
            <person name="Sakyi L.B."/>
            <person name="Cui X."/>
            <person name="Yuan T."/>
            <person name="Jiang B."/>
            <person name="Yang W."/>
            <person name="Lam T.T.-Y."/>
            <person name="Chang Q."/>
            <person name="Ding S."/>
            <person name="Wang X."/>
            <person name="Zhu J."/>
            <person name="Ruan X."/>
            <person name="Zhao L."/>
            <person name="Wei J."/>
            <person name="Que T."/>
            <person name="Du C."/>
            <person name="Cheng J."/>
            <person name="Dai P."/>
            <person name="Han X."/>
            <person name="Huang E."/>
            <person name="Gao Y."/>
            <person name="Liu J."/>
            <person name="Shao H."/>
            <person name="Ye R."/>
            <person name="Li L."/>
            <person name="Wei W."/>
            <person name="Wang X."/>
            <person name="Wang C."/>
            <person name="Yang T."/>
            <person name="Huo Q."/>
            <person name="Li W."/>
            <person name="Guo W."/>
            <person name="Chen H."/>
            <person name="Zhou L."/>
            <person name="Ni X."/>
            <person name="Tian J."/>
            <person name="Zhou Y."/>
            <person name="Sheng Y."/>
            <person name="Liu T."/>
            <person name="Pan Y."/>
            <person name="Xia L."/>
            <person name="Li J."/>
            <person name="Zhao F."/>
            <person name="Cao W."/>
        </authorList>
    </citation>
    <scope>NUCLEOTIDE SEQUENCE</scope>
    <source>
        <strain evidence="1">Dsil-2018</strain>
    </source>
</reference>
<evidence type="ECO:0000313" key="2">
    <source>
        <dbReference type="Proteomes" id="UP000821865"/>
    </source>
</evidence>
<protein>
    <submittedName>
        <fullName evidence="1">Uncharacterized protein</fullName>
    </submittedName>
</protein>
<accession>A0ACB8CEB0</accession>
<sequence>MVLFQQLTEASQLPTPGRSDMHNREAVNRSPMSTATQCASKLQALLAGRRNAPSDELRALLRKFSCTLEASISRTVTSMSGTFCAAYVQNLVEQQGRSMDADLARRQLQMGEMLFYKALESVVVEMKQQKPDTDLSVYLSNSAFQRSLFACCLEIVMFCYNSQRSRSDQSHFRSNETGSSAGSCHGERAARVTASPAPSSPEASKDKPPRCDSLALFFRKVWMVQHKIWTCFEHSLVAHIDLMRDRHLDQLILCALYVGAKVYVSRMAEFVKSFRSGTKMNEIVCLTPLPRAKYMLSSPKRQVSPNIKLFVSPLKADHFATPERHTYHFNQSPAKDLLRINETVRTCVDVARKRIFDGDALEDEPSAKKQVFFKKIEAFVRDRQGVQNGGCSSEK</sequence>
<dbReference type="EMBL" id="CM023476">
    <property type="protein sequence ID" value="KAH7941016.1"/>
    <property type="molecule type" value="Genomic_DNA"/>
</dbReference>